<keyword evidence="1" id="KW-0812">Transmembrane</keyword>
<organism evidence="3 4">
    <name type="scientific">Methylomagnum ishizawai</name>
    <dbReference type="NCBI Taxonomy" id="1760988"/>
    <lineage>
        <taxon>Bacteria</taxon>
        <taxon>Pseudomonadati</taxon>
        <taxon>Pseudomonadota</taxon>
        <taxon>Gammaproteobacteria</taxon>
        <taxon>Methylococcales</taxon>
        <taxon>Methylococcaceae</taxon>
        <taxon>Methylomagnum</taxon>
    </lineage>
</organism>
<reference evidence="3 4" key="1">
    <citation type="submission" date="2016-12" db="EMBL/GenBank/DDBJ databases">
        <authorList>
            <person name="Song W.-J."/>
            <person name="Kurnit D.M."/>
        </authorList>
    </citation>
    <scope>NUCLEOTIDE SEQUENCE [LARGE SCALE GENOMIC DNA]</scope>
    <source>
        <strain evidence="3 4">175</strain>
    </source>
</reference>
<evidence type="ECO:0000259" key="2">
    <source>
        <dbReference type="Pfam" id="PF13280"/>
    </source>
</evidence>
<dbReference type="AlphaFoldDB" id="A0A1Y6D388"/>
<dbReference type="RefSeq" id="WP_085211833.1">
    <property type="nucleotide sequence ID" value="NZ_FXAM01000001.1"/>
</dbReference>
<evidence type="ECO:0000313" key="3">
    <source>
        <dbReference type="EMBL" id="SMF94445.1"/>
    </source>
</evidence>
<dbReference type="STRING" id="1760988.SAMN02949497_1760"/>
<dbReference type="OrthoDB" id="6638606at2"/>
<name>A0A1Y6D388_9GAMM</name>
<protein>
    <submittedName>
        <fullName evidence="3">WYL domain-containing protein</fullName>
    </submittedName>
</protein>
<feature type="domain" description="WYL" evidence="2">
    <location>
        <begin position="26"/>
        <end position="79"/>
    </location>
</feature>
<evidence type="ECO:0000256" key="1">
    <source>
        <dbReference type="SAM" id="Phobius"/>
    </source>
</evidence>
<evidence type="ECO:0000313" key="4">
    <source>
        <dbReference type="Proteomes" id="UP000192923"/>
    </source>
</evidence>
<dbReference type="Proteomes" id="UP000192923">
    <property type="component" value="Unassembled WGS sequence"/>
</dbReference>
<keyword evidence="1" id="KW-0472">Membrane</keyword>
<feature type="transmembrane region" description="Helical" evidence="1">
    <location>
        <begin position="145"/>
        <end position="164"/>
    </location>
</feature>
<dbReference type="InterPro" id="IPR026881">
    <property type="entry name" value="WYL_dom"/>
</dbReference>
<keyword evidence="4" id="KW-1185">Reference proteome</keyword>
<dbReference type="Pfam" id="PF13280">
    <property type="entry name" value="WYL"/>
    <property type="match status" value="1"/>
</dbReference>
<gene>
    <name evidence="3" type="ORF">SAMN02949497_1760</name>
</gene>
<proteinExistence type="predicted"/>
<sequence length="165" mass="19043">MTEQQEPFDFDAWQRSLRPVWTGYPKSVEFTYKDRDGKKERRKVNVSKVLVSDRMNVYLYGYCQARQDYRTFAIHRIESKIRHDKKYYYPLEFQELLGVTDADIENAWGGWIDSDGTFIPFKDSAREASPAPTEGWKAADSKSGCLGMAALLLLPFVLVILWAGA</sequence>
<dbReference type="EMBL" id="FXAM01000001">
    <property type="protein sequence ID" value="SMF94445.1"/>
    <property type="molecule type" value="Genomic_DNA"/>
</dbReference>
<accession>A0A1Y6D388</accession>
<keyword evidence="1" id="KW-1133">Transmembrane helix</keyword>